<dbReference type="RefSeq" id="WP_158225905.1">
    <property type="nucleotide sequence ID" value="NZ_FUHW01000027.1"/>
</dbReference>
<evidence type="ECO:0000259" key="1">
    <source>
        <dbReference type="Pfam" id="PF00144"/>
    </source>
</evidence>
<gene>
    <name evidence="2" type="ORF">FM101_08045</name>
</gene>
<dbReference type="InterPro" id="IPR001466">
    <property type="entry name" value="Beta-lactam-related"/>
</dbReference>
<dbReference type="InterPro" id="IPR012338">
    <property type="entry name" value="Beta-lactam/transpept-like"/>
</dbReference>
<dbReference type="AlphaFoldDB" id="A0A1R4G6A2"/>
<reference evidence="2 3" key="1">
    <citation type="submission" date="2017-02" db="EMBL/GenBank/DDBJ databases">
        <authorList>
            <person name="Peterson S.W."/>
        </authorList>
    </citation>
    <scope>NUCLEOTIDE SEQUENCE [LARGE SCALE GENOMIC DNA]</scope>
    <source>
        <strain evidence="2 3">B Ar 00.02</strain>
    </source>
</reference>
<dbReference type="EMBL" id="FUHW01000027">
    <property type="protein sequence ID" value="SJM63623.1"/>
    <property type="molecule type" value="Genomic_DNA"/>
</dbReference>
<evidence type="ECO:0000313" key="2">
    <source>
        <dbReference type="EMBL" id="SJM63623.1"/>
    </source>
</evidence>
<dbReference type="Gene3D" id="3.40.710.10">
    <property type="entry name" value="DD-peptidase/beta-lactamase superfamily"/>
    <property type="match status" value="1"/>
</dbReference>
<protein>
    <submittedName>
        <fullName evidence="2">Beta-lactamase</fullName>
    </submittedName>
</protein>
<sequence>MATEEPTAETNPALAAWESVLAYAPRYLEHLRSFDRQPGYQVAVAVDGTVIGTIAGGYADVAAGTEMTDAHQFRIASHSKMFTATAILQLVEAGSLTLEDAVADHLPELAGTETGKVTVGELLSHSSGLTRDGTDSDFWVLSRPFPGRGVLLETAANGRVIGRHTHFKYTNIGYGLLGLIIEAASGQDYRGYVREKLIDPLALHDTGPDLDEGATKLATGYGALAVMGEPYTLEHRCTIDHVDTGALSAATGFYSTAGDVVRFLTAHLPQRPGQQAAGSPVSEHSKRRMQRALEQSGVPGRDYGLGMILQEVHGQETFGHSGGYPGHISRSWALPKTGVALSVLTNAIDGPATTWGEQLIGLASLAAAEIPSSYADVPVEQLNRFTGRFAGLWGVQDIVELGGKLYCLSLGASPDPALTEPLEYVDARTLRTRDPNGFGGYGEDFVFEFDAAGAVAIRGPGGMKLVRQTDFRVPSRVVNPAS</sequence>
<keyword evidence="3" id="KW-1185">Reference proteome</keyword>
<evidence type="ECO:0000313" key="3">
    <source>
        <dbReference type="Proteomes" id="UP000195913"/>
    </source>
</evidence>
<dbReference type="InterPro" id="IPR050491">
    <property type="entry name" value="AmpC-like"/>
</dbReference>
<organism evidence="2 3">
    <name type="scientific">Arthrobacter rhombi</name>
    <dbReference type="NCBI Taxonomy" id="71253"/>
    <lineage>
        <taxon>Bacteria</taxon>
        <taxon>Bacillati</taxon>
        <taxon>Actinomycetota</taxon>
        <taxon>Actinomycetes</taxon>
        <taxon>Micrococcales</taxon>
        <taxon>Micrococcaceae</taxon>
        <taxon>Arthrobacter</taxon>
    </lineage>
</organism>
<proteinExistence type="predicted"/>
<accession>A0A1R4G6A2</accession>
<dbReference type="Pfam" id="PF00144">
    <property type="entry name" value="Beta-lactamase"/>
    <property type="match status" value="1"/>
</dbReference>
<dbReference type="PANTHER" id="PTHR46825:SF9">
    <property type="entry name" value="BETA-LACTAMASE-RELATED DOMAIN-CONTAINING PROTEIN"/>
    <property type="match status" value="1"/>
</dbReference>
<dbReference type="PANTHER" id="PTHR46825">
    <property type="entry name" value="D-ALANYL-D-ALANINE-CARBOXYPEPTIDASE/ENDOPEPTIDASE AMPH"/>
    <property type="match status" value="1"/>
</dbReference>
<dbReference type="SUPFAM" id="SSF56601">
    <property type="entry name" value="beta-lactamase/transpeptidase-like"/>
    <property type="match status" value="1"/>
</dbReference>
<dbReference type="Proteomes" id="UP000195913">
    <property type="component" value="Unassembled WGS sequence"/>
</dbReference>
<name>A0A1R4G6A2_9MICC</name>
<feature type="domain" description="Beta-lactamase-related" evidence="1">
    <location>
        <begin position="36"/>
        <end position="347"/>
    </location>
</feature>